<keyword evidence="4 20" id="KW-0812">Transmembrane</keyword>
<dbReference type="PANTHER" id="PTHR46356">
    <property type="entry name" value="MITOCHONDRIAL 2-OXODICARBOXYLATE CARRIER"/>
    <property type="match status" value="1"/>
</dbReference>
<dbReference type="PANTHER" id="PTHR46356:SF1">
    <property type="entry name" value="MITOCHONDRIAL 2-OXODICARBOXYLATE CARRIER"/>
    <property type="match status" value="1"/>
</dbReference>
<dbReference type="InParanoid" id="B4JX03"/>
<keyword evidence="5" id="KW-0677">Repeat</keyword>
<keyword evidence="8" id="KW-0496">Mitochondrion</keyword>
<evidence type="ECO:0000256" key="20">
    <source>
        <dbReference type="PROSITE-ProRule" id="PRU00282"/>
    </source>
</evidence>
<evidence type="ECO:0000256" key="11">
    <source>
        <dbReference type="ARBA" id="ARBA00039747"/>
    </source>
</evidence>
<dbReference type="OMA" id="LPFQYQF"/>
<feature type="repeat" description="Solcar" evidence="20">
    <location>
        <begin position="15"/>
        <end position="109"/>
    </location>
</feature>
<keyword evidence="9 20" id="KW-0472">Membrane</keyword>
<keyword evidence="6" id="KW-0999">Mitochondrion inner membrane</keyword>
<evidence type="ECO:0000256" key="2">
    <source>
        <dbReference type="ARBA" id="ARBA00006375"/>
    </source>
</evidence>
<keyword evidence="3 21" id="KW-0813">Transport</keyword>
<evidence type="ECO:0000256" key="21">
    <source>
        <dbReference type="RuleBase" id="RU000488"/>
    </source>
</evidence>
<dbReference type="KEGG" id="dgr:6569514"/>
<dbReference type="InterPro" id="IPR051752">
    <property type="entry name" value="Mito_2-oxodicarb_carrier"/>
</dbReference>
<evidence type="ECO:0000256" key="3">
    <source>
        <dbReference type="ARBA" id="ARBA00022448"/>
    </source>
</evidence>
<comment type="catalytic activity">
    <reaction evidence="14">
        <text>heptanedioate(in) + 2-oxoglutarate(out) = heptanedioate(out) + 2-oxoglutarate(in)</text>
        <dbReference type="Rhea" id="RHEA:71759"/>
        <dbReference type="ChEBI" id="CHEBI:16810"/>
        <dbReference type="ChEBI" id="CHEBI:36165"/>
    </reaction>
</comment>
<dbReference type="AlphaFoldDB" id="B4JX03"/>
<dbReference type="PROSITE" id="PS50920">
    <property type="entry name" value="SOLCAR"/>
    <property type="match status" value="3"/>
</dbReference>
<dbReference type="eggNOG" id="KOG0754">
    <property type="taxonomic scope" value="Eukaryota"/>
</dbReference>
<keyword evidence="7" id="KW-1133">Transmembrane helix</keyword>
<dbReference type="STRING" id="7222.B4JX03"/>
<feature type="repeat" description="Solcar" evidence="20">
    <location>
        <begin position="213"/>
        <end position="302"/>
    </location>
</feature>
<evidence type="ECO:0000256" key="1">
    <source>
        <dbReference type="ARBA" id="ARBA00004448"/>
    </source>
</evidence>
<name>B4JX03_DROGR</name>
<evidence type="ECO:0000256" key="10">
    <source>
        <dbReference type="ARBA" id="ARBA00036018"/>
    </source>
</evidence>
<comment type="similarity">
    <text evidence="2 21">Belongs to the mitochondrial carrier (TC 2.A.29) family.</text>
</comment>
<sequence>MAAQPNQPHQISTGRRAVFQVLAGGSAGFVEVCIMQPLDVVKTRMQIQRIPGVGATAIEAHYNGVFDCFAKMYRQEGLASYWKGLIPPVLAETPKRAIKFLIFEQSKQYFLFGSPTPTPFTFSMAGLTAGLLEAIAVNPFEVVKVAQQANRQRQGAGVFEVARDIVKRDGIGLRGLNKGVTATMGRNGVFNMIYFGFFHSVKNAVPEPKDKVWEFLRKVAIGFTAGTLGCLVNIPFDVAKSRIQGPQPVPTVIKYRSTMRTIGIVYSEEGVRALYKGLVPKIMRLGPGGAIMLLAFDYVYEYLLKNHS</sequence>
<dbReference type="SUPFAM" id="SSF103506">
    <property type="entry name" value="Mitochondrial carrier"/>
    <property type="match status" value="1"/>
</dbReference>
<dbReference type="GO" id="GO:0005743">
    <property type="term" value="C:mitochondrial inner membrane"/>
    <property type="evidence" value="ECO:0007669"/>
    <property type="project" value="UniProtKB-SubCell"/>
</dbReference>
<dbReference type="PhylomeDB" id="B4JX03"/>
<gene>
    <name evidence="22" type="primary">Dgri\GH17661</name>
    <name evidence="22" type="ORF">Dgri_GH17661</name>
</gene>
<evidence type="ECO:0000256" key="5">
    <source>
        <dbReference type="ARBA" id="ARBA00022737"/>
    </source>
</evidence>
<comment type="catalytic activity">
    <reaction evidence="10">
        <text>2-oxoadipate(in) + 2-oxoglutarate(out) = 2-oxoadipate(out) + 2-oxoglutarate(in)</text>
        <dbReference type="Rhea" id="RHEA:71739"/>
        <dbReference type="ChEBI" id="CHEBI:16810"/>
        <dbReference type="ChEBI" id="CHEBI:57499"/>
    </reaction>
</comment>
<comment type="catalytic activity">
    <reaction evidence="16">
        <text>L-2-aminoadipate(in) + 2-oxoglutarate(out) = L-2-aminoadipate(out) + 2-oxoglutarate(in)</text>
        <dbReference type="Rhea" id="RHEA:71747"/>
        <dbReference type="ChEBI" id="CHEBI:16810"/>
        <dbReference type="ChEBI" id="CHEBI:58672"/>
    </reaction>
</comment>
<accession>B4JX03</accession>
<comment type="catalytic activity">
    <reaction evidence="18">
        <text>glutarate(in) + 2-oxoglutarate(out) = glutarate(out) + 2-oxoglutarate(in)</text>
        <dbReference type="Rhea" id="RHEA:71751"/>
        <dbReference type="ChEBI" id="CHEBI:16810"/>
        <dbReference type="ChEBI" id="CHEBI:30921"/>
    </reaction>
</comment>
<dbReference type="FunCoup" id="B4JX03">
    <property type="interactions" value="145"/>
</dbReference>
<evidence type="ECO:0000256" key="15">
    <source>
        <dbReference type="ARBA" id="ARBA00048003"/>
    </source>
</evidence>
<dbReference type="EMBL" id="CH916376">
    <property type="protein sequence ID" value="EDV95279.1"/>
    <property type="molecule type" value="Genomic_DNA"/>
</dbReference>
<comment type="catalytic activity">
    <reaction evidence="19">
        <text>hexanedioate(in) + 2-oxoglutarate(out) = hexanedioate(out) + 2-oxoglutarate(in)</text>
        <dbReference type="Rhea" id="RHEA:71743"/>
        <dbReference type="ChEBI" id="CHEBI:16810"/>
        <dbReference type="ChEBI" id="CHEBI:17128"/>
    </reaction>
</comment>
<evidence type="ECO:0000256" key="4">
    <source>
        <dbReference type="ARBA" id="ARBA00022692"/>
    </source>
</evidence>
<comment type="catalytic activity">
    <reaction evidence="15">
        <text>citrate(in) + 2-oxoglutarate(out) = citrate(out) + 2-oxoglutarate(in)</text>
        <dbReference type="Rhea" id="RHEA:71763"/>
        <dbReference type="ChEBI" id="CHEBI:16810"/>
        <dbReference type="ChEBI" id="CHEBI:16947"/>
    </reaction>
</comment>
<evidence type="ECO:0000256" key="17">
    <source>
        <dbReference type="ARBA" id="ARBA00048581"/>
    </source>
</evidence>
<evidence type="ECO:0000313" key="23">
    <source>
        <dbReference type="Proteomes" id="UP000001070"/>
    </source>
</evidence>
<evidence type="ECO:0000256" key="18">
    <source>
        <dbReference type="ARBA" id="ARBA00048920"/>
    </source>
</evidence>
<evidence type="ECO:0000256" key="14">
    <source>
        <dbReference type="ARBA" id="ARBA00047537"/>
    </source>
</evidence>
<reference evidence="22 23" key="1">
    <citation type="journal article" date="2007" name="Nature">
        <title>Evolution of genes and genomes on the Drosophila phylogeny.</title>
        <authorList>
            <consortium name="Drosophila 12 Genomes Consortium"/>
            <person name="Clark A.G."/>
            <person name="Eisen M.B."/>
            <person name="Smith D.R."/>
            <person name="Bergman C.M."/>
            <person name="Oliver B."/>
            <person name="Markow T.A."/>
            <person name="Kaufman T.C."/>
            <person name="Kellis M."/>
            <person name="Gelbart W."/>
            <person name="Iyer V.N."/>
            <person name="Pollard D.A."/>
            <person name="Sackton T.B."/>
            <person name="Larracuente A.M."/>
            <person name="Singh N.D."/>
            <person name="Abad J.P."/>
            <person name="Abt D.N."/>
            <person name="Adryan B."/>
            <person name="Aguade M."/>
            <person name="Akashi H."/>
            <person name="Anderson W.W."/>
            <person name="Aquadro C.F."/>
            <person name="Ardell D.H."/>
            <person name="Arguello R."/>
            <person name="Artieri C.G."/>
            <person name="Barbash D.A."/>
            <person name="Barker D."/>
            <person name="Barsanti P."/>
            <person name="Batterham P."/>
            <person name="Batzoglou S."/>
            <person name="Begun D."/>
            <person name="Bhutkar A."/>
            <person name="Blanco E."/>
            <person name="Bosak S.A."/>
            <person name="Bradley R.K."/>
            <person name="Brand A.D."/>
            <person name="Brent M.R."/>
            <person name="Brooks A.N."/>
            <person name="Brown R.H."/>
            <person name="Butlin R.K."/>
            <person name="Caggese C."/>
            <person name="Calvi B.R."/>
            <person name="Bernardo de Carvalho A."/>
            <person name="Caspi A."/>
            <person name="Castrezana S."/>
            <person name="Celniker S.E."/>
            <person name="Chang J.L."/>
            <person name="Chapple C."/>
            <person name="Chatterji S."/>
            <person name="Chinwalla A."/>
            <person name="Civetta A."/>
            <person name="Clifton S.W."/>
            <person name="Comeron J.M."/>
            <person name="Costello J.C."/>
            <person name="Coyne J.A."/>
            <person name="Daub J."/>
            <person name="David R.G."/>
            <person name="Delcher A.L."/>
            <person name="Delehaunty K."/>
            <person name="Do C.B."/>
            <person name="Ebling H."/>
            <person name="Edwards K."/>
            <person name="Eickbush T."/>
            <person name="Evans J.D."/>
            <person name="Filipski A."/>
            <person name="Findeiss S."/>
            <person name="Freyhult E."/>
            <person name="Fulton L."/>
            <person name="Fulton R."/>
            <person name="Garcia A.C."/>
            <person name="Gardiner A."/>
            <person name="Garfield D.A."/>
            <person name="Garvin B.E."/>
            <person name="Gibson G."/>
            <person name="Gilbert D."/>
            <person name="Gnerre S."/>
            <person name="Godfrey J."/>
            <person name="Good R."/>
            <person name="Gotea V."/>
            <person name="Gravely B."/>
            <person name="Greenberg A.J."/>
            <person name="Griffiths-Jones S."/>
            <person name="Gross S."/>
            <person name="Guigo R."/>
            <person name="Gustafson E.A."/>
            <person name="Haerty W."/>
            <person name="Hahn M.W."/>
            <person name="Halligan D.L."/>
            <person name="Halpern A.L."/>
            <person name="Halter G.M."/>
            <person name="Han M.V."/>
            <person name="Heger A."/>
            <person name="Hillier L."/>
            <person name="Hinrichs A.S."/>
            <person name="Holmes I."/>
            <person name="Hoskins R.A."/>
            <person name="Hubisz M.J."/>
            <person name="Hultmark D."/>
            <person name="Huntley M.A."/>
            <person name="Jaffe D.B."/>
            <person name="Jagadeeshan S."/>
            <person name="Jeck W.R."/>
            <person name="Johnson J."/>
            <person name="Jones C.D."/>
            <person name="Jordan W.C."/>
            <person name="Karpen G.H."/>
            <person name="Kataoka E."/>
            <person name="Keightley P.D."/>
            <person name="Kheradpour P."/>
            <person name="Kirkness E.F."/>
            <person name="Koerich L.B."/>
            <person name="Kristiansen K."/>
            <person name="Kudrna D."/>
            <person name="Kulathinal R.J."/>
            <person name="Kumar S."/>
            <person name="Kwok R."/>
            <person name="Lander E."/>
            <person name="Langley C.H."/>
            <person name="Lapoint R."/>
            <person name="Lazzaro B.P."/>
            <person name="Lee S.J."/>
            <person name="Levesque L."/>
            <person name="Li R."/>
            <person name="Lin C.F."/>
            <person name="Lin M.F."/>
            <person name="Lindblad-Toh K."/>
            <person name="Llopart A."/>
            <person name="Long M."/>
            <person name="Low L."/>
            <person name="Lozovsky E."/>
            <person name="Lu J."/>
            <person name="Luo M."/>
            <person name="Machado C.A."/>
            <person name="Makalowski W."/>
            <person name="Marzo M."/>
            <person name="Matsuda M."/>
            <person name="Matzkin L."/>
            <person name="McAllister B."/>
            <person name="McBride C.S."/>
            <person name="McKernan B."/>
            <person name="McKernan K."/>
            <person name="Mendez-Lago M."/>
            <person name="Minx P."/>
            <person name="Mollenhauer M.U."/>
            <person name="Montooth K."/>
            <person name="Mount S.M."/>
            <person name="Mu X."/>
            <person name="Myers E."/>
            <person name="Negre B."/>
            <person name="Newfeld S."/>
            <person name="Nielsen R."/>
            <person name="Noor M.A."/>
            <person name="O'Grady P."/>
            <person name="Pachter L."/>
            <person name="Papaceit M."/>
            <person name="Parisi M.J."/>
            <person name="Parisi M."/>
            <person name="Parts L."/>
            <person name="Pedersen J.S."/>
            <person name="Pesole G."/>
            <person name="Phillippy A.M."/>
            <person name="Ponting C.P."/>
            <person name="Pop M."/>
            <person name="Porcelli D."/>
            <person name="Powell J.R."/>
            <person name="Prohaska S."/>
            <person name="Pruitt K."/>
            <person name="Puig M."/>
            <person name="Quesneville H."/>
            <person name="Ram K.R."/>
            <person name="Rand D."/>
            <person name="Rasmussen M.D."/>
            <person name="Reed L.K."/>
            <person name="Reenan R."/>
            <person name="Reily A."/>
            <person name="Remington K.A."/>
            <person name="Rieger T.T."/>
            <person name="Ritchie M.G."/>
            <person name="Robin C."/>
            <person name="Rogers Y.H."/>
            <person name="Rohde C."/>
            <person name="Rozas J."/>
            <person name="Rubenfield M.J."/>
            <person name="Ruiz A."/>
            <person name="Russo S."/>
            <person name="Salzberg S.L."/>
            <person name="Sanchez-Gracia A."/>
            <person name="Saranga D.J."/>
            <person name="Sato H."/>
            <person name="Schaeffer S.W."/>
            <person name="Schatz M.C."/>
            <person name="Schlenke T."/>
            <person name="Schwartz R."/>
            <person name="Segarra C."/>
            <person name="Singh R.S."/>
            <person name="Sirot L."/>
            <person name="Sirota M."/>
            <person name="Sisneros N.B."/>
            <person name="Smith C.D."/>
            <person name="Smith T.F."/>
            <person name="Spieth J."/>
            <person name="Stage D.E."/>
            <person name="Stark A."/>
            <person name="Stephan W."/>
            <person name="Strausberg R.L."/>
            <person name="Strempel S."/>
            <person name="Sturgill D."/>
            <person name="Sutton G."/>
            <person name="Sutton G.G."/>
            <person name="Tao W."/>
            <person name="Teichmann S."/>
            <person name="Tobari Y.N."/>
            <person name="Tomimura Y."/>
            <person name="Tsolas J.M."/>
            <person name="Valente V.L."/>
            <person name="Venter E."/>
            <person name="Venter J.C."/>
            <person name="Vicario S."/>
            <person name="Vieira F.G."/>
            <person name="Vilella A.J."/>
            <person name="Villasante A."/>
            <person name="Walenz B."/>
            <person name="Wang J."/>
            <person name="Wasserman M."/>
            <person name="Watts T."/>
            <person name="Wilson D."/>
            <person name="Wilson R.K."/>
            <person name="Wing R.A."/>
            <person name="Wolfner M.F."/>
            <person name="Wong A."/>
            <person name="Wong G.K."/>
            <person name="Wu C.I."/>
            <person name="Wu G."/>
            <person name="Yamamoto D."/>
            <person name="Yang H.P."/>
            <person name="Yang S.P."/>
            <person name="Yorke J.A."/>
            <person name="Yoshida K."/>
            <person name="Zdobnov E."/>
            <person name="Zhang P."/>
            <person name="Zhang Y."/>
            <person name="Zimin A.V."/>
            <person name="Baldwin J."/>
            <person name="Abdouelleil A."/>
            <person name="Abdulkadir J."/>
            <person name="Abebe A."/>
            <person name="Abera B."/>
            <person name="Abreu J."/>
            <person name="Acer S.C."/>
            <person name="Aftuck L."/>
            <person name="Alexander A."/>
            <person name="An P."/>
            <person name="Anderson E."/>
            <person name="Anderson S."/>
            <person name="Arachi H."/>
            <person name="Azer M."/>
            <person name="Bachantsang P."/>
            <person name="Barry A."/>
            <person name="Bayul T."/>
            <person name="Berlin A."/>
            <person name="Bessette D."/>
            <person name="Bloom T."/>
            <person name="Blye J."/>
            <person name="Boguslavskiy L."/>
            <person name="Bonnet C."/>
            <person name="Boukhgalter B."/>
            <person name="Bourzgui I."/>
            <person name="Brown A."/>
            <person name="Cahill P."/>
            <person name="Channer S."/>
            <person name="Cheshatsang Y."/>
            <person name="Chuda L."/>
            <person name="Citroen M."/>
            <person name="Collymore A."/>
            <person name="Cooke P."/>
            <person name="Costello M."/>
            <person name="D'Aco K."/>
            <person name="Daza R."/>
            <person name="De Haan G."/>
            <person name="DeGray S."/>
            <person name="DeMaso C."/>
            <person name="Dhargay N."/>
            <person name="Dooley K."/>
            <person name="Dooley E."/>
            <person name="Doricent M."/>
            <person name="Dorje P."/>
            <person name="Dorjee K."/>
            <person name="Dupes A."/>
            <person name="Elong R."/>
            <person name="Falk J."/>
            <person name="Farina A."/>
            <person name="Faro S."/>
            <person name="Ferguson D."/>
            <person name="Fisher S."/>
            <person name="Foley C.D."/>
            <person name="Franke A."/>
            <person name="Friedrich D."/>
            <person name="Gadbois L."/>
            <person name="Gearin G."/>
            <person name="Gearin C.R."/>
            <person name="Giannoukos G."/>
            <person name="Goode T."/>
            <person name="Graham J."/>
            <person name="Grandbois E."/>
            <person name="Grewal S."/>
            <person name="Gyaltsen K."/>
            <person name="Hafez N."/>
            <person name="Hagos B."/>
            <person name="Hall J."/>
            <person name="Henson C."/>
            <person name="Hollinger A."/>
            <person name="Honan T."/>
            <person name="Huard M.D."/>
            <person name="Hughes L."/>
            <person name="Hurhula B."/>
            <person name="Husby M.E."/>
            <person name="Kamat A."/>
            <person name="Kanga B."/>
            <person name="Kashin S."/>
            <person name="Khazanovich D."/>
            <person name="Kisner P."/>
            <person name="Lance K."/>
            <person name="Lara M."/>
            <person name="Lee W."/>
            <person name="Lennon N."/>
            <person name="Letendre F."/>
            <person name="LeVine R."/>
            <person name="Lipovsky A."/>
            <person name="Liu X."/>
            <person name="Liu J."/>
            <person name="Liu S."/>
            <person name="Lokyitsang T."/>
            <person name="Lokyitsang Y."/>
            <person name="Lubonja R."/>
            <person name="Lui A."/>
            <person name="MacDonald P."/>
            <person name="Magnisalis V."/>
            <person name="Maru K."/>
            <person name="Matthews C."/>
            <person name="McCusker W."/>
            <person name="McDonough S."/>
            <person name="Mehta T."/>
            <person name="Meldrim J."/>
            <person name="Meneus L."/>
            <person name="Mihai O."/>
            <person name="Mihalev A."/>
            <person name="Mihova T."/>
            <person name="Mittelman R."/>
            <person name="Mlenga V."/>
            <person name="Montmayeur A."/>
            <person name="Mulrain L."/>
            <person name="Navidi A."/>
            <person name="Naylor J."/>
            <person name="Negash T."/>
            <person name="Nguyen T."/>
            <person name="Nguyen N."/>
            <person name="Nicol R."/>
            <person name="Norbu C."/>
            <person name="Norbu N."/>
            <person name="Novod N."/>
            <person name="O'Neill B."/>
            <person name="Osman S."/>
            <person name="Markiewicz E."/>
            <person name="Oyono O.L."/>
            <person name="Patti C."/>
            <person name="Phunkhang P."/>
            <person name="Pierre F."/>
            <person name="Priest M."/>
            <person name="Raghuraman S."/>
            <person name="Rege F."/>
            <person name="Reyes R."/>
            <person name="Rise C."/>
            <person name="Rogov P."/>
            <person name="Ross K."/>
            <person name="Ryan E."/>
            <person name="Settipalli S."/>
            <person name="Shea T."/>
            <person name="Sherpa N."/>
            <person name="Shi L."/>
            <person name="Shih D."/>
            <person name="Sparrow T."/>
            <person name="Spaulding J."/>
            <person name="Stalker J."/>
            <person name="Stange-Thomann N."/>
            <person name="Stavropoulos S."/>
            <person name="Stone C."/>
            <person name="Strader C."/>
            <person name="Tesfaye S."/>
            <person name="Thomson T."/>
            <person name="Thoulutsang Y."/>
            <person name="Thoulutsang D."/>
            <person name="Topham K."/>
            <person name="Topping I."/>
            <person name="Tsamla T."/>
            <person name="Vassiliev H."/>
            <person name="Vo A."/>
            <person name="Wangchuk T."/>
            <person name="Wangdi T."/>
            <person name="Weiand M."/>
            <person name="Wilkinson J."/>
            <person name="Wilson A."/>
            <person name="Yadav S."/>
            <person name="Young G."/>
            <person name="Yu Q."/>
            <person name="Zembek L."/>
            <person name="Zhong D."/>
            <person name="Zimmer A."/>
            <person name="Zwirko Z."/>
            <person name="Jaffe D.B."/>
            <person name="Alvarez P."/>
            <person name="Brockman W."/>
            <person name="Butler J."/>
            <person name="Chin C."/>
            <person name="Gnerre S."/>
            <person name="Grabherr M."/>
            <person name="Kleber M."/>
            <person name="Mauceli E."/>
            <person name="MacCallum I."/>
        </authorList>
    </citation>
    <scope>NUCLEOTIDE SEQUENCE [LARGE SCALE GENOMIC DNA]</scope>
    <source>
        <strain evidence="23">Tucson 15287-2541.00</strain>
    </source>
</reference>
<feature type="repeat" description="Solcar" evidence="20">
    <location>
        <begin position="117"/>
        <end position="204"/>
    </location>
</feature>
<evidence type="ECO:0000256" key="6">
    <source>
        <dbReference type="ARBA" id="ARBA00022792"/>
    </source>
</evidence>
<proteinExistence type="inferred from homology"/>
<evidence type="ECO:0000256" key="9">
    <source>
        <dbReference type="ARBA" id="ARBA00023136"/>
    </source>
</evidence>
<organism evidence="23">
    <name type="scientific">Drosophila grimshawi</name>
    <name type="common">Hawaiian fruit fly</name>
    <name type="synonym">Idiomyia grimshawi</name>
    <dbReference type="NCBI Taxonomy" id="7222"/>
    <lineage>
        <taxon>Eukaryota</taxon>
        <taxon>Metazoa</taxon>
        <taxon>Ecdysozoa</taxon>
        <taxon>Arthropoda</taxon>
        <taxon>Hexapoda</taxon>
        <taxon>Insecta</taxon>
        <taxon>Pterygota</taxon>
        <taxon>Neoptera</taxon>
        <taxon>Endopterygota</taxon>
        <taxon>Diptera</taxon>
        <taxon>Brachycera</taxon>
        <taxon>Muscomorpha</taxon>
        <taxon>Ephydroidea</taxon>
        <taxon>Drosophilidae</taxon>
        <taxon>Drosophila</taxon>
        <taxon>Hawaiian Drosophila</taxon>
    </lineage>
</organism>
<protein>
    <recommendedName>
        <fullName evidence="11">Mitochondrial 2-oxodicarboxylate carrier</fullName>
    </recommendedName>
    <alternativeName>
        <fullName evidence="12">Solute carrier family 25 member 21</fullName>
    </alternativeName>
</protein>
<evidence type="ECO:0000313" key="22">
    <source>
        <dbReference type="EMBL" id="EDV95279.1"/>
    </source>
</evidence>
<comment type="subcellular location">
    <subcellularLocation>
        <location evidence="1">Mitochondrion inner membrane</location>
        <topology evidence="1">Multi-pass membrane protein</topology>
    </subcellularLocation>
</comment>
<comment type="function">
    <text evidence="13">Transports dicarboxylates across the inner membranes of mitochondria by a counter-exchange mechanism. Can transport 2-oxoadipate (2-oxohexanedioate), 2-oxoglutarate, adipate (hexanedioate), glutarate, and to a lesser extent, pimelate (heptanedioate), 2-oxopimelate (2-oxoheptanedioate), 2-aminoadipate (2-aminohexanedioate), oxaloacetate, and citrate. Plays a central role in catabolism of lysine, hydroxylysine, and tryptophan, by transporting common metabolite intermediates (such as 2-oxoadipate) into the mitochondria, where it is converted into acetyl-CoA and can enter the citric acid (TCA) cycle.</text>
</comment>
<evidence type="ECO:0000256" key="19">
    <source>
        <dbReference type="ARBA" id="ARBA00048998"/>
    </source>
</evidence>
<evidence type="ECO:0000256" key="7">
    <source>
        <dbReference type="ARBA" id="ARBA00022989"/>
    </source>
</evidence>
<evidence type="ECO:0000256" key="12">
    <source>
        <dbReference type="ARBA" id="ARBA00041874"/>
    </source>
</evidence>
<dbReference type="Gene3D" id="1.50.40.10">
    <property type="entry name" value="Mitochondrial carrier domain"/>
    <property type="match status" value="1"/>
</dbReference>
<dbReference type="InterPro" id="IPR023395">
    <property type="entry name" value="MCP_dom_sf"/>
</dbReference>
<evidence type="ECO:0000256" key="16">
    <source>
        <dbReference type="ARBA" id="ARBA00048303"/>
    </source>
</evidence>
<evidence type="ECO:0000256" key="13">
    <source>
        <dbReference type="ARBA" id="ARBA00046087"/>
    </source>
</evidence>
<comment type="catalytic activity">
    <reaction evidence="17">
        <text>2-oxoheptanedioate(in) + 2-oxoglutarate(out) = 2-oxoheptanedioate(out) + 2-oxoglutarate(in)</text>
        <dbReference type="Rhea" id="RHEA:71755"/>
        <dbReference type="ChEBI" id="CHEBI:16810"/>
        <dbReference type="ChEBI" id="CHEBI:72701"/>
    </reaction>
</comment>
<dbReference type="HOGENOM" id="CLU_015166_5_2_1"/>
<dbReference type="OrthoDB" id="434783at2759"/>
<keyword evidence="23" id="KW-1185">Reference proteome</keyword>
<evidence type="ECO:0000256" key="8">
    <source>
        <dbReference type="ARBA" id="ARBA00023128"/>
    </source>
</evidence>
<dbReference type="InterPro" id="IPR018108">
    <property type="entry name" value="MCP_transmembrane"/>
</dbReference>
<dbReference type="Proteomes" id="UP000001070">
    <property type="component" value="Unassembled WGS sequence"/>
</dbReference>
<dbReference type="Pfam" id="PF00153">
    <property type="entry name" value="Mito_carr"/>
    <property type="match status" value="3"/>
</dbReference>